<evidence type="ECO:0000256" key="1">
    <source>
        <dbReference type="SAM" id="Phobius"/>
    </source>
</evidence>
<keyword evidence="1" id="KW-0812">Transmembrane</keyword>
<gene>
    <name evidence="2" type="ORF">METZ01_LOCUS133762</name>
</gene>
<sequence length="420" mass="46279">MKTCKRLMAVLLIGPVLAMGWVAAAYAHGEKAQEAFLRMQTIGFFDTEYSTDKPVTGDEITLKQGEEWHVKGTMKILETWPKTIDPPEVAYIGVTTQGPTSIMTKRVVNGKDTPHSINLDRGDVFNYEMTLQGRRVGRWHYHPIIGVEGAGSVMGPGLWINIEEAPGGFSFPVTLINGETVDLENYGFSLVWTLNLLGLVLGLWFMWHWTVPRATITRLAINLKIGLHDTGDDFGLIQPKDYKVMDILAVLTIILLGAGYWYGAATYPGGIPQQVIRFAPPEAHQDANFVSIKALEQAKYDVAGHTLVLPIEVTNTGDSPMTVSGFNTSTLVFNSNASSGGRQVNVEPSDAIYPNETKSLTLSMRDTVWEEERMMPIGEALMSVTGVVTFENQDGHINRITVQMPLNPSSFTDYSGAAYF</sequence>
<dbReference type="AlphaFoldDB" id="A0A381YV26"/>
<dbReference type="InterPro" id="IPR023301">
    <property type="entry name" value="NH3_CH4_mOase_suB_N"/>
</dbReference>
<feature type="transmembrane region" description="Helical" evidence="1">
    <location>
        <begin position="186"/>
        <end position="207"/>
    </location>
</feature>
<dbReference type="Pfam" id="PF04744">
    <property type="entry name" value="Monooxygenase_B"/>
    <property type="match status" value="1"/>
</dbReference>
<name>A0A381YV26_9ZZZZ</name>
<keyword evidence="1" id="KW-0472">Membrane</keyword>
<dbReference type="Gene3D" id="2.60.40.1580">
    <property type="entry name" value="Particulate methane monooxygenase, b subunit. Chain: A, domain 3"/>
    <property type="match status" value="1"/>
</dbReference>
<dbReference type="Gene3D" id="1.10.287.710">
    <property type="entry name" value="Helix hairpin bin"/>
    <property type="match status" value="1"/>
</dbReference>
<dbReference type="InterPro" id="IPR023141">
    <property type="entry name" value="NH3_CH4_mOase_suB_hlx_hairpin"/>
</dbReference>
<proteinExistence type="predicted"/>
<dbReference type="InterPro" id="IPR006833">
    <property type="entry name" value="NH3_CH4_mOase_B"/>
</dbReference>
<keyword evidence="1" id="KW-1133">Transmembrane helix</keyword>
<organism evidence="2">
    <name type="scientific">marine metagenome</name>
    <dbReference type="NCBI Taxonomy" id="408172"/>
    <lineage>
        <taxon>unclassified sequences</taxon>
        <taxon>metagenomes</taxon>
        <taxon>ecological metagenomes</taxon>
    </lineage>
</organism>
<evidence type="ECO:0008006" key="3">
    <source>
        <dbReference type="Google" id="ProtNLM"/>
    </source>
</evidence>
<reference evidence="2" key="1">
    <citation type="submission" date="2018-05" db="EMBL/GenBank/DDBJ databases">
        <authorList>
            <person name="Lanie J.A."/>
            <person name="Ng W.-L."/>
            <person name="Kazmierczak K.M."/>
            <person name="Andrzejewski T.M."/>
            <person name="Davidsen T.M."/>
            <person name="Wayne K.J."/>
            <person name="Tettelin H."/>
            <person name="Glass J.I."/>
            <person name="Rusch D."/>
            <person name="Podicherti R."/>
            <person name="Tsui H.-C.T."/>
            <person name="Winkler M.E."/>
        </authorList>
    </citation>
    <scope>NUCLEOTIDE SEQUENCE</scope>
</reference>
<protein>
    <recommendedName>
        <fullName evidence="3">Methane monooxygenase/ammonia monooxygenase subunit B</fullName>
    </recommendedName>
</protein>
<dbReference type="EMBL" id="UINC01019144">
    <property type="protein sequence ID" value="SVA80908.1"/>
    <property type="molecule type" value="Genomic_DNA"/>
</dbReference>
<dbReference type="InterPro" id="IPR023303">
    <property type="entry name" value="NH3_CH4_mOase_suB_C"/>
</dbReference>
<feature type="transmembrane region" description="Helical" evidence="1">
    <location>
        <begin position="244"/>
        <end position="263"/>
    </location>
</feature>
<dbReference type="Gene3D" id="2.60.120.570">
    <property type="entry name" value="Particulate methane monooxygenase, b subunit. Chain: A, domain 1"/>
    <property type="match status" value="1"/>
</dbReference>
<accession>A0A381YV26</accession>
<evidence type="ECO:0000313" key="2">
    <source>
        <dbReference type="EMBL" id="SVA80908.1"/>
    </source>
</evidence>